<proteinExistence type="predicted"/>
<name>V9WAV5_9BACL</name>
<gene>
    <name evidence="1" type="ORF">ERIC2_c35710</name>
</gene>
<dbReference type="AlphaFoldDB" id="V9WAV5"/>
<dbReference type="Proteomes" id="UP000029431">
    <property type="component" value="Chromosome"/>
</dbReference>
<organism evidence="1 2">
    <name type="scientific">Paenibacillus larvae subsp. larvae DSM 25430</name>
    <dbReference type="NCBI Taxonomy" id="697284"/>
    <lineage>
        <taxon>Bacteria</taxon>
        <taxon>Bacillati</taxon>
        <taxon>Bacillota</taxon>
        <taxon>Bacilli</taxon>
        <taxon>Bacillales</taxon>
        <taxon>Paenibacillaceae</taxon>
        <taxon>Paenibacillus</taxon>
    </lineage>
</organism>
<dbReference type="EMBL" id="CP003355">
    <property type="protein sequence ID" value="AHD07293.1"/>
    <property type="molecule type" value="Genomic_DNA"/>
</dbReference>
<reference evidence="1 2" key="1">
    <citation type="journal article" date="2014" name="PLoS ONE">
        <title>How to Kill the Honey Bee Larva: Genomic Potential and Virulence Mechanisms of Paenibacillus larvae.</title>
        <authorList>
            <person name="Djukic M."/>
            <person name="Brzuszkiewicz E."/>
            <person name="Funfhaus A."/>
            <person name="Voss J."/>
            <person name="Gollnow K."/>
            <person name="Poppinga L."/>
            <person name="Liesegang H."/>
            <person name="Garcia-Gonzalez E."/>
            <person name="Genersch E."/>
            <person name="Daniel R."/>
        </authorList>
    </citation>
    <scope>NUCLEOTIDE SEQUENCE [LARGE SCALE GENOMIC DNA]</scope>
    <source>
        <strain evidence="1 2">DSM 25430</strain>
    </source>
</reference>
<keyword evidence="2" id="KW-1185">Reference proteome</keyword>
<evidence type="ECO:0000313" key="1">
    <source>
        <dbReference type="EMBL" id="AHD07293.1"/>
    </source>
</evidence>
<dbReference type="PATRIC" id="fig|697284.3.peg.3382"/>
<evidence type="ECO:0000313" key="2">
    <source>
        <dbReference type="Proteomes" id="UP000029431"/>
    </source>
</evidence>
<dbReference type="KEGG" id="plv:ERIC2_c35710"/>
<dbReference type="HOGENOM" id="CLU_3155684_0_0_9"/>
<protein>
    <submittedName>
        <fullName evidence="1">Uncharacterized protein</fullName>
    </submittedName>
</protein>
<accession>V9WAV5</accession>
<sequence length="48" mass="5469">MPMLVFQVHIQLPCSENLPCSERVFCFSGSVISNHRAVAYNEVNEDQE</sequence>